<keyword evidence="4 9" id="KW-0436">Ligase</keyword>
<evidence type="ECO:0000313" key="9">
    <source>
        <dbReference type="EMBL" id="SMO97142.1"/>
    </source>
</evidence>
<dbReference type="SUPFAM" id="SSF55681">
    <property type="entry name" value="Class II aaRS and biotin synthetases"/>
    <property type="match status" value="1"/>
</dbReference>
<evidence type="ECO:0000256" key="3">
    <source>
        <dbReference type="ARBA" id="ARBA00012367"/>
    </source>
</evidence>
<dbReference type="GO" id="GO:0016979">
    <property type="term" value="F:lipoate-protein ligase activity"/>
    <property type="evidence" value="ECO:0007669"/>
    <property type="project" value="UniProtKB-EC"/>
</dbReference>
<dbReference type="GO" id="GO:0009249">
    <property type="term" value="P:protein lipoylation"/>
    <property type="evidence" value="ECO:0007669"/>
    <property type="project" value="InterPro"/>
</dbReference>
<comment type="pathway">
    <text evidence="2">Protein modification; protein lipoylation via exogenous pathway; protein N(6)-(lipoyl)lysine from lipoate: step 1/2.</text>
</comment>
<evidence type="ECO:0000313" key="10">
    <source>
        <dbReference type="Proteomes" id="UP000317557"/>
    </source>
</evidence>
<evidence type="ECO:0000256" key="6">
    <source>
        <dbReference type="ARBA" id="ARBA00022840"/>
    </source>
</evidence>
<evidence type="ECO:0000256" key="4">
    <source>
        <dbReference type="ARBA" id="ARBA00022598"/>
    </source>
</evidence>
<dbReference type="GO" id="GO:0005524">
    <property type="term" value="F:ATP binding"/>
    <property type="evidence" value="ECO:0007669"/>
    <property type="project" value="UniProtKB-KW"/>
</dbReference>
<dbReference type="PANTHER" id="PTHR12561:SF3">
    <property type="entry name" value="LIPOYLTRANSFERASE 1, MITOCHONDRIAL"/>
    <property type="match status" value="1"/>
</dbReference>
<dbReference type="CDD" id="cd16443">
    <property type="entry name" value="LplA"/>
    <property type="match status" value="1"/>
</dbReference>
<accession>A0A521FLR8</accession>
<dbReference type="InterPro" id="IPR004562">
    <property type="entry name" value="LipoylTrfase_LipoateP_Ligase"/>
</dbReference>
<gene>
    <name evidence="9" type="ORF">SAMN06265219_1235</name>
</gene>
<dbReference type="OrthoDB" id="9787898at2"/>
<organism evidence="9 10">
    <name type="scientific">Gracilimonas mengyeensis</name>
    <dbReference type="NCBI Taxonomy" id="1302730"/>
    <lineage>
        <taxon>Bacteria</taxon>
        <taxon>Pseudomonadati</taxon>
        <taxon>Balneolota</taxon>
        <taxon>Balneolia</taxon>
        <taxon>Balneolales</taxon>
        <taxon>Balneolaceae</taxon>
        <taxon>Gracilimonas</taxon>
    </lineage>
</organism>
<protein>
    <recommendedName>
        <fullName evidence="3">lipoate--protein ligase</fullName>
        <ecNumber evidence="3">6.3.1.20</ecNumber>
    </recommendedName>
</protein>
<feature type="domain" description="BPL/LPL catalytic" evidence="8">
    <location>
        <begin position="27"/>
        <end position="214"/>
    </location>
</feature>
<evidence type="ECO:0000256" key="2">
    <source>
        <dbReference type="ARBA" id="ARBA00005124"/>
    </source>
</evidence>
<dbReference type="PANTHER" id="PTHR12561">
    <property type="entry name" value="LIPOATE-PROTEIN LIGASE"/>
    <property type="match status" value="1"/>
</dbReference>
<dbReference type="UniPathway" id="UPA00537">
    <property type="reaction ID" value="UER00594"/>
</dbReference>
<comment type="catalytic activity">
    <reaction evidence="7">
        <text>L-lysyl-[lipoyl-carrier protein] + (R)-lipoate + ATP = N(6)-[(R)-lipoyl]-L-lysyl-[lipoyl-carrier protein] + AMP + diphosphate + H(+)</text>
        <dbReference type="Rhea" id="RHEA:49288"/>
        <dbReference type="Rhea" id="RHEA-COMP:10500"/>
        <dbReference type="Rhea" id="RHEA-COMP:10502"/>
        <dbReference type="ChEBI" id="CHEBI:15378"/>
        <dbReference type="ChEBI" id="CHEBI:29969"/>
        <dbReference type="ChEBI" id="CHEBI:30616"/>
        <dbReference type="ChEBI" id="CHEBI:33019"/>
        <dbReference type="ChEBI" id="CHEBI:83088"/>
        <dbReference type="ChEBI" id="CHEBI:83099"/>
        <dbReference type="ChEBI" id="CHEBI:456215"/>
        <dbReference type="EC" id="6.3.1.20"/>
    </reaction>
</comment>
<sequence length="332" mass="38415">MIFIDNEGITNPQVNLALEEYALRNFGEHEDYLLFYINEPSIIIGRNQNTLEEINDEYVRDNGIHVVRRMSGGGAVYHDLGNLNFSFITKYKKENLNNFKKFTQPVIKVLKSLGVPAEMSGRNDILAEGRKISGNAQFSTGKRMFSHGTLLYTSDLDEVTNALDVKMSKIQSKGHKSVRSRVANIIEFMDTDLSVGEFRERLLEGLYEDRETFETYKLSESEWAEVHALKDEKYGNWDWNFGKSPKFNIQRTRRFPIGEIDLRLDVQKGHIKNLKVYGDFFGKEPVEELEELLKDVRYHPEDITATLQPIDVKEYFGDIEKDAFIELIYGED</sequence>
<dbReference type="InterPro" id="IPR019491">
    <property type="entry name" value="Lipoate_protein_ligase_C"/>
</dbReference>
<evidence type="ECO:0000256" key="1">
    <source>
        <dbReference type="ARBA" id="ARBA00005085"/>
    </source>
</evidence>
<dbReference type="Gene3D" id="3.30.390.50">
    <property type="entry name" value="CO dehydrogenase flavoprotein, C-terminal domain"/>
    <property type="match status" value="1"/>
</dbReference>
<dbReference type="RefSeq" id="WP_142456304.1">
    <property type="nucleotide sequence ID" value="NZ_FXTP01000023.1"/>
</dbReference>
<keyword evidence="10" id="KW-1185">Reference proteome</keyword>
<dbReference type="InterPro" id="IPR004143">
    <property type="entry name" value="BPL_LPL_catalytic"/>
</dbReference>
<reference evidence="9 10" key="1">
    <citation type="submission" date="2017-05" db="EMBL/GenBank/DDBJ databases">
        <authorList>
            <person name="Varghese N."/>
            <person name="Submissions S."/>
        </authorList>
    </citation>
    <scope>NUCLEOTIDE SEQUENCE [LARGE SCALE GENOMIC DNA]</scope>
    <source>
        <strain evidence="9 10">DSM 21985</strain>
    </source>
</reference>
<keyword evidence="5" id="KW-0547">Nucleotide-binding</keyword>
<dbReference type="NCBIfam" id="TIGR00545">
    <property type="entry name" value="lipoyltrans"/>
    <property type="match status" value="1"/>
</dbReference>
<dbReference type="AlphaFoldDB" id="A0A521FLR8"/>
<proteinExistence type="predicted"/>
<dbReference type="Gene3D" id="3.30.930.10">
    <property type="entry name" value="Bira Bifunctional Protein, Domain 2"/>
    <property type="match status" value="1"/>
</dbReference>
<dbReference type="InterPro" id="IPR045864">
    <property type="entry name" value="aa-tRNA-synth_II/BPL/LPL"/>
</dbReference>
<comment type="pathway">
    <text evidence="1">Protein modification; protein lipoylation via exogenous pathway; protein N(6)-(lipoyl)lysine from lipoate: step 2/2.</text>
</comment>
<dbReference type="GO" id="GO:0005737">
    <property type="term" value="C:cytoplasm"/>
    <property type="evidence" value="ECO:0007669"/>
    <property type="project" value="TreeGrafter"/>
</dbReference>
<dbReference type="FunFam" id="3.30.930.10:FF:000072">
    <property type="entry name" value="Lipoate--protein ligase"/>
    <property type="match status" value="1"/>
</dbReference>
<dbReference type="GO" id="GO:0017118">
    <property type="term" value="F:lipoyltransferase activity"/>
    <property type="evidence" value="ECO:0007669"/>
    <property type="project" value="TreeGrafter"/>
</dbReference>
<dbReference type="PROSITE" id="PS51733">
    <property type="entry name" value="BPL_LPL_CATALYTIC"/>
    <property type="match status" value="1"/>
</dbReference>
<evidence type="ECO:0000256" key="5">
    <source>
        <dbReference type="ARBA" id="ARBA00022741"/>
    </source>
</evidence>
<dbReference type="EMBL" id="FXTP01000023">
    <property type="protein sequence ID" value="SMO97142.1"/>
    <property type="molecule type" value="Genomic_DNA"/>
</dbReference>
<evidence type="ECO:0000259" key="8">
    <source>
        <dbReference type="PROSITE" id="PS51733"/>
    </source>
</evidence>
<dbReference type="EC" id="6.3.1.20" evidence="3"/>
<dbReference type="Pfam" id="PF10437">
    <property type="entry name" value="Lip_prot_lig_C"/>
    <property type="match status" value="1"/>
</dbReference>
<dbReference type="SUPFAM" id="SSF82649">
    <property type="entry name" value="SufE/NifU"/>
    <property type="match status" value="1"/>
</dbReference>
<evidence type="ECO:0000256" key="7">
    <source>
        <dbReference type="ARBA" id="ARBA00048037"/>
    </source>
</evidence>
<name>A0A521FLR8_9BACT</name>
<dbReference type="Proteomes" id="UP000317557">
    <property type="component" value="Unassembled WGS sequence"/>
</dbReference>
<dbReference type="Pfam" id="PF21948">
    <property type="entry name" value="LplA-B_cat"/>
    <property type="match status" value="1"/>
</dbReference>
<keyword evidence="6" id="KW-0067">ATP-binding</keyword>